<feature type="transmembrane region" description="Helical" evidence="1">
    <location>
        <begin position="114"/>
        <end position="138"/>
    </location>
</feature>
<feature type="transmembrane region" description="Helical" evidence="1">
    <location>
        <begin position="74"/>
        <end position="93"/>
    </location>
</feature>
<feature type="transmembrane region" description="Helical" evidence="1">
    <location>
        <begin position="150"/>
        <end position="170"/>
    </location>
</feature>
<keyword evidence="1" id="KW-0472">Membrane</keyword>
<reference evidence="2 3" key="1">
    <citation type="journal article" date="2013" name="Mar. Genomics">
        <title>Expression of sulfatases in Rhodopirellula baltica and the diversity of sulfatases in the genus Rhodopirellula.</title>
        <authorList>
            <person name="Wegner C.E."/>
            <person name="Richter-Heitmann T."/>
            <person name="Klindworth A."/>
            <person name="Klockow C."/>
            <person name="Richter M."/>
            <person name="Achstetter T."/>
            <person name="Glockner F.O."/>
            <person name="Harder J."/>
        </authorList>
    </citation>
    <scope>NUCLEOTIDE SEQUENCE [LARGE SCALE GENOMIC DNA]</scope>
    <source>
        <strain evidence="2 3">SH398</strain>
    </source>
</reference>
<comment type="caution">
    <text evidence="2">The sequence shown here is derived from an EMBL/GenBank/DDBJ whole genome shotgun (WGS) entry which is preliminary data.</text>
</comment>
<dbReference type="STRING" id="1263868.RESH_05377"/>
<sequence length="180" mass="19527">MSDSSSTIPRAKKPCEKLKFALLNGVVIPPSCLAIIPISGEGIRMLLDVTSTRLYRLPFPMLDRLKMYSGWDQITLADVIAGLLILATSLVWIRVINESKGVGDVLSYRQKLPALFYLYAGVAAGVIGLDALIFLLGIQSRANGWGEVPVYAGPACCVLYVVLCACFAIFHSDYATGKRV</sequence>
<organism evidence="2 3">
    <name type="scientific">Rhodopirellula europaea SH398</name>
    <dbReference type="NCBI Taxonomy" id="1263868"/>
    <lineage>
        <taxon>Bacteria</taxon>
        <taxon>Pseudomonadati</taxon>
        <taxon>Planctomycetota</taxon>
        <taxon>Planctomycetia</taxon>
        <taxon>Pirellulales</taxon>
        <taxon>Pirellulaceae</taxon>
        <taxon>Rhodopirellula</taxon>
    </lineage>
</organism>
<feature type="transmembrane region" description="Helical" evidence="1">
    <location>
        <begin position="20"/>
        <end position="38"/>
    </location>
</feature>
<name>M5RXM8_9BACT</name>
<gene>
    <name evidence="2" type="ORF">RESH_05377</name>
</gene>
<dbReference type="EMBL" id="ANOF01000172">
    <property type="protein sequence ID" value="EMI24055.1"/>
    <property type="molecule type" value="Genomic_DNA"/>
</dbReference>
<dbReference type="PATRIC" id="fig|1263868.3.peg.5836"/>
<evidence type="ECO:0000313" key="3">
    <source>
        <dbReference type="Proteomes" id="UP000011996"/>
    </source>
</evidence>
<dbReference type="Proteomes" id="UP000011996">
    <property type="component" value="Unassembled WGS sequence"/>
</dbReference>
<keyword evidence="1" id="KW-1133">Transmembrane helix</keyword>
<evidence type="ECO:0000256" key="1">
    <source>
        <dbReference type="SAM" id="Phobius"/>
    </source>
</evidence>
<dbReference type="AlphaFoldDB" id="M5RXM8"/>
<protein>
    <submittedName>
        <fullName evidence="2">Putative membrane protein</fullName>
    </submittedName>
</protein>
<evidence type="ECO:0000313" key="2">
    <source>
        <dbReference type="EMBL" id="EMI24055.1"/>
    </source>
</evidence>
<accession>M5RXM8</accession>
<keyword evidence="1" id="KW-0812">Transmembrane</keyword>
<proteinExistence type="predicted"/>